<dbReference type="RefSeq" id="WP_165341162.1">
    <property type="nucleotide sequence ID" value="NZ_JAAKZX010000065.1"/>
</dbReference>
<evidence type="ECO:0000313" key="3">
    <source>
        <dbReference type="Proteomes" id="UP001518140"/>
    </source>
</evidence>
<name>A0ABX0DRS0_9ACTN</name>
<accession>A0ABX0DRS0</accession>
<evidence type="ECO:0000313" key="2">
    <source>
        <dbReference type="EMBL" id="NGO44586.1"/>
    </source>
</evidence>
<comment type="caution">
    <text evidence="2">The sequence shown here is derived from an EMBL/GenBank/DDBJ whole genome shotgun (WGS) entry which is preliminary data.</text>
</comment>
<sequence length="547" mass="60912">MNEAKKPFRPLREPFVVQDATGVAIRDRLKDLTPQDEKVLRLVGAHLGSLAAADLALYSRAGFERTNDSWAARKQDLTARSSSRWAGAITKGTHDQYALARRSQFTHRDNLADGIRTLRHRLSLPIGEKGTKGKPGGYRSPAEWFHKSRRLHILEARLTTVQEDIATGRVHVVRGGKKLARNRHNLTAAGLTETVWRERWNAARWSLSADGESGKRFGNETIRVTPDGEASIKLPKPLQYLANSPRGRYVLSARVAFRHRGAEWADRIAHNRAVAYEIHYDVARGRWYLTASWKRPAVQAIGLEAARAGGLIGVDTNADHFAAYRLDAHGNPVGDPRRFTYDLTGSADHRDAQLRHALSRLLRWATRIGVSAIAVEDLDFSDGKTREKFGRNKRFRQLIHGIPTGKVKARLVNMAAEHGLALVAVDAAYTSKWGAEHWKTPLTSNKRAMTRHDAAGIAIGRRALGHPIRRRTKPPRHHQSDGGGHRNVQADRGTRGREGLRRTRNGTSPPRAAPGRAVTAGNQRVQHRSGHAAEHEAWHQDSLPLSL</sequence>
<dbReference type="Proteomes" id="UP001518140">
    <property type="component" value="Unassembled WGS sequence"/>
</dbReference>
<dbReference type="EMBL" id="JAAKZX010000065">
    <property type="protein sequence ID" value="NGO44586.1"/>
    <property type="molecule type" value="Genomic_DNA"/>
</dbReference>
<organism evidence="2 3">
    <name type="scientific">Streptomyces ureilyticus</name>
    <dbReference type="NCBI Taxonomy" id="1775131"/>
    <lineage>
        <taxon>Bacteria</taxon>
        <taxon>Bacillati</taxon>
        <taxon>Actinomycetota</taxon>
        <taxon>Actinomycetes</taxon>
        <taxon>Kitasatosporales</taxon>
        <taxon>Streptomycetaceae</taxon>
        <taxon>Streptomyces</taxon>
    </lineage>
</organism>
<gene>
    <name evidence="2" type="ORF">G6048_21280</name>
</gene>
<feature type="compositionally biased region" description="Basic and acidic residues" evidence="1">
    <location>
        <begin position="478"/>
        <end position="501"/>
    </location>
</feature>
<reference evidence="2 3" key="1">
    <citation type="submission" date="2020-02" db="EMBL/GenBank/DDBJ databases">
        <title>Whole-genome analyses of novel actinobacteria.</title>
        <authorList>
            <person name="Sahin N."/>
            <person name="Tokatli A."/>
        </authorList>
    </citation>
    <scope>NUCLEOTIDE SEQUENCE [LARGE SCALE GENOMIC DNA]</scope>
    <source>
        <strain evidence="2 3">YC419</strain>
    </source>
</reference>
<feature type="compositionally biased region" description="Basic residues" evidence="1">
    <location>
        <begin position="463"/>
        <end position="477"/>
    </location>
</feature>
<keyword evidence="3" id="KW-1185">Reference proteome</keyword>
<proteinExistence type="predicted"/>
<evidence type="ECO:0000256" key="1">
    <source>
        <dbReference type="SAM" id="MobiDB-lite"/>
    </source>
</evidence>
<protein>
    <submittedName>
        <fullName evidence="2">Transposase</fullName>
    </submittedName>
</protein>
<feature type="region of interest" description="Disordered" evidence="1">
    <location>
        <begin position="460"/>
        <end position="547"/>
    </location>
</feature>